<keyword evidence="8" id="KW-1185">Reference proteome</keyword>
<protein>
    <submittedName>
        <fullName evidence="7">U43</fullName>
    </submittedName>
</protein>
<gene>
    <name evidence="7" type="primary">U43</name>
</gene>
<keyword evidence="2" id="KW-0808">Transferase</keyword>
<keyword evidence="4" id="KW-0479">Metal-binding</keyword>
<dbReference type="GO" id="GO:0008270">
    <property type="term" value="F:zinc ion binding"/>
    <property type="evidence" value="ECO:0007669"/>
    <property type="project" value="UniProtKB-KW"/>
</dbReference>
<evidence type="ECO:0000313" key="7">
    <source>
        <dbReference type="EMBL" id="AAC40757.1"/>
    </source>
</evidence>
<keyword evidence="3" id="KW-0235">DNA replication</keyword>
<reference evidence="7 8" key="1">
    <citation type="journal article" date="1998" name="Virology">
        <title>The DNA sequence of the RK strain of human herpesvirus 7.</title>
        <authorList>
            <person name="Megaw A.G."/>
            <person name="Rapaport D."/>
            <person name="Avidor B."/>
            <person name="Frenkel N."/>
            <person name="Davison A.J."/>
        </authorList>
    </citation>
    <scope>NUCLEOTIDE SEQUENCE [LARGE SCALE GENOMIC DNA]</scope>
    <source>
        <strain evidence="7 8">RK</strain>
    </source>
</reference>
<dbReference type="OrthoDB" id="917at10239"/>
<keyword evidence="5" id="KW-0863">Zinc-finger</keyword>
<evidence type="ECO:0000256" key="6">
    <source>
        <dbReference type="ARBA" id="ARBA00022833"/>
    </source>
</evidence>
<evidence type="ECO:0000256" key="2">
    <source>
        <dbReference type="ARBA" id="ARBA00022679"/>
    </source>
</evidence>
<evidence type="ECO:0000313" key="8">
    <source>
        <dbReference type="Proteomes" id="UP000098510"/>
    </source>
</evidence>
<dbReference type="RefSeq" id="YP_073783.1">
    <property type="nucleotide sequence ID" value="NC_001716.2"/>
</dbReference>
<organismHost>
    <name type="scientific">Homo sapiens</name>
    <name type="common">Human</name>
    <dbReference type="NCBI Taxonomy" id="9606"/>
</organismHost>
<keyword evidence="1" id="KW-1048">Host nucleus</keyword>
<evidence type="ECO:0000256" key="3">
    <source>
        <dbReference type="ARBA" id="ARBA00022705"/>
    </source>
</evidence>
<dbReference type="Pfam" id="PF03121">
    <property type="entry name" value="Herpes_UL52"/>
    <property type="match status" value="1"/>
</dbReference>
<evidence type="ECO:0000256" key="5">
    <source>
        <dbReference type="ARBA" id="ARBA00022771"/>
    </source>
</evidence>
<name>Q77Y71_HHV7R</name>
<keyword evidence="6" id="KW-0862">Zinc</keyword>
<proteinExistence type="inferred from homology"/>
<dbReference type="GeneID" id="3289501"/>
<evidence type="ECO:0000256" key="1">
    <source>
        <dbReference type="ARBA" id="ARBA00022562"/>
    </source>
</evidence>
<dbReference type="Proteomes" id="UP000098510">
    <property type="component" value="Segment"/>
</dbReference>
<accession>Q77Y71</accession>
<dbReference type="GO" id="GO:0039686">
    <property type="term" value="P:bidirectional double-stranded viral DNA replication"/>
    <property type="evidence" value="ECO:0007669"/>
    <property type="project" value="InterPro"/>
</dbReference>
<evidence type="ECO:0000256" key="4">
    <source>
        <dbReference type="ARBA" id="ARBA00022723"/>
    </source>
</evidence>
<dbReference type="GO" id="GO:0006260">
    <property type="term" value="P:DNA replication"/>
    <property type="evidence" value="ECO:0007669"/>
    <property type="project" value="UniProtKB-KW"/>
</dbReference>
<sequence length="861" mass="101074">MTITVFATEYDPAHVIVNILCKNPSEHLIFPIIVKYKPSKNVYFCMQTQKCKFSKRIETVFVCDAESLNFSYYVKNALPIKSEDIIHCLNTEETENLYKDFLLSHVPEGSENIEFKSLVFFCKTIIIKHLTNKYLLPTSPFWFLSTYGQTEGMLLLTMYYYLFEEQKSTIATTKNYVQCFTDKLGDMVFTYSSMSEFINITLKSNYRKKFVSFSEYAKQKNIRDRKEFLYLDKQIDIFRNSVHLTNSFRVHYIYIAYSTALEKNKFIKYSQLTSYDPTRSDTSQCQENMYILGNSLHSDLISIMKQYFNEDSYFQNYVEIKRMLNNKFQMQQYVYDINSNRNIMLVINSDQISKMVNKCNKHGEGYFTPIKLGLQGFLKILASNKSILIDGKPVTRRQYLHDQFSNPIPMFRVQMSYKNLYCFGSAESWYKNMGFDQVMQFLPNEYISDESLTSTFWLQDTTFLSDEIEKQFYVTRHEIFNEYLPVTNYIGDLDLPLQDSAIITESLFFSMCKLMRNVLINAWQKIFPFIDKDAYPIFFFKTTCSNPENPLNHNVCYNEVETAFCVCKKKIGLRIAIPIPQGTAIIGSEPLKQLSKIFNHLMCLNHDLMQILNSVIFPGECFDTGIYNTGRCLRLGFMYKVDEENNRFLYGRLKPIFIVPEKMKKNFQDFVSMQLDLNNILHHGTKDQTITEIIYSIFDKACPTEFSFIDSRTKQLYHRKQSSLETLCLKYLHVNGFSETSCLSRDDLLMTFTRSIAWPQMLKKNIQHCEARTATQFQHVTFLKIDHKNIQLKKLQNGKLSDFSCLTRNHKGNRENVLVYLEFKVDNNRILIILWSKCFTTKCKSNSKQVHSSVVLDSLNM</sequence>
<dbReference type="KEGG" id="vg:3289501"/>
<dbReference type="EMBL" id="AF037218">
    <property type="protein sequence ID" value="AAC40757.1"/>
    <property type="molecule type" value="Genomic_DNA"/>
</dbReference>
<dbReference type="InterPro" id="IPR033685">
    <property type="entry name" value="HSV_PRIM"/>
</dbReference>
<dbReference type="HAMAP" id="MF_04011">
    <property type="entry name" value="HSV_PRIM"/>
    <property type="match status" value="1"/>
</dbReference>
<dbReference type="GO" id="GO:0003899">
    <property type="term" value="F:DNA-directed RNA polymerase activity"/>
    <property type="evidence" value="ECO:0007669"/>
    <property type="project" value="InterPro"/>
</dbReference>
<organism evidence="7 8">
    <name type="scientific">Human herpesvirus 7 (strain RK)</name>
    <name type="common">HHV-7</name>
    <name type="synonym">Human T lymphotropic virus</name>
    <dbReference type="NCBI Taxonomy" id="262398"/>
    <lineage>
        <taxon>Viruses</taxon>
        <taxon>Duplodnaviria</taxon>
        <taxon>Heunggongvirae</taxon>
        <taxon>Peploviricota</taxon>
        <taxon>Herviviricetes</taxon>
        <taxon>Herpesvirales</taxon>
        <taxon>Orthoherpesviridae</taxon>
        <taxon>Betaherpesvirinae</taxon>
        <taxon>Roseolovirus</taxon>
        <taxon>Roseolovirus humanbeta7</taxon>
        <taxon>Human betaherpesvirus 7</taxon>
    </lineage>
</organism>